<dbReference type="EMBL" id="CAJHNJ030000050">
    <property type="protein sequence ID" value="CAG9132565.1"/>
    <property type="molecule type" value="Genomic_DNA"/>
</dbReference>
<proteinExistence type="predicted"/>
<organism evidence="7 8">
    <name type="scientific">Plutella xylostella</name>
    <name type="common">Diamondback moth</name>
    <name type="synonym">Plutella maculipennis</name>
    <dbReference type="NCBI Taxonomy" id="51655"/>
    <lineage>
        <taxon>Eukaryota</taxon>
        <taxon>Metazoa</taxon>
        <taxon>Ecdysozoa</taxon>
        <taxon>Arthropoda</taxon>
        <taxon>Hexapoda</taxon>
        <taxon>Insecta</taxon>
        <taxon>Pterygota</taxon>
        <taxon>Neoptera</taxon>
        <taxon>Endopterygota</taxon>
        <taxon>Lepidoptera</taxon>
        <taxon>Glossata</taxon>
        <taxon>Ditrysia</taxon>
        <taxon>Yponomeutoidea</taxon>
        <taxon>Plutellidae</taxon>
        <taxon>Plutella</taxon>
    </lineage>
</organism>
<evidence type="ECO:0000313" key="8">
    <source>
        <dbReference type="Proteomes" id="UP000653454"/>
    </source>
</evidence>
<reference evidence="7" key="1">
    <citation type="submission" date="2020-11" db="EMBL/GenBank/DDBJ databases">
        <authorList>
            <person name="Whiteford S."/>
        </authorList>
    </citation>
    <scope>NUCLEOTIDE SEQUENCE</scope>
</reference>
<keyword evidence="3" id="KW-0862">Zinc</keyword>
<gene>
    <name evidence="7" type="ORF">PLXY2_LOCUS10822</name>
</gene>
<dbReference type="Pfam" id="PF03258">
    <property type="entry name" value="Baculo_FP"/>
    <property type="match status" value="1"/>
</dbReference>
<dbReference type="InterPro" id="IPR004941">
    <property type="entry name" value="FP_N"/>
</dbReference>
<dbReference type="InterPro" id="IPR013083">
    <property type="entry name" value="Znf_RING/FYVE/PHD"/>
</dbReference>
<dbReference type="InterPro" id="IPR019786">
    <property type="entry name" value="Zinc_finger_PHD-type_CS"/>
</dbReference>
<keyword evidence="2 4" id="KW-0863">Zinc-finger</keyword>
<dbReference type="InterPro" id="IPR011011">
    <property type="entry name" value="Znf_FYVE_PHD"/>
</dbReference>
<dbReference type="Pfam" id="PF25298">
    <property type="entry name" value="Baculo_FP_2nd"/>
    <property type="match status" value="1"/>
</dbReference>
<evidence type="ECO:0000256" key="5">
    <source>
        <dbReference type="SAM" id="Coils"/>
    </source>
</evidence>
<name>A0A8S4FV83_PLUXY</name>
<evidence type="ECO:0000256" key="3">
    <source>
        <dbReference type="ARBA" id="ARBA00022833"/>
    </source>
</evidence>
<dbReference type="InterPro" id="IPR001965">
    <property type="entry name" value="Znf_PHD"/>
</dbReference>
<dbReference type="InterPro" id="IPR019787">
    <property type="entry name" value="Znf_PHD-finger"/>
</dbReference>
<keyword evidence="5" id="KW-0175">Coiled coil</keyword>
<dbReference type="SUPFAM" id="SSF57903">
    <property type="entry name" value="FYVE/PHD zinc finger"/>
    <property type="match status" value="1"/>
</dbReference>
<feature type="coiled-coil region" evidence="5">
    <location>
        <begin position="131"/>
        <end position="186"/>
    </location>
</feature>
<dbReference type="Pfam" id="PF00628">
    <property type="entry name" value="PHD"/>
    <property type="match status" value="1"/>
</dbReference>
<dbReference type="AlphaFoldDB" id="A0A8S4FV83"/>
<dbReference type="Gene3D" id="3.30.40.10">
    <property type="entry name" value="Zinc/RING finger domain, C3HC4 (zinc finger)"/>
    <property type="match status" value="1"/>
</dbReference>
<evidence type="ECO:0000256" key="1">
    <source>
        <dbReference type="ARBA" id="ARBA00022723"/>
    </source>
</evidence>
<evidence type="ECO:0000313" key="7">
    <source>
        <dbReference type="EMBL" id="CAG9132565.1"/>
    </source>
</evidence>
<evidence type="ECO:0000256" key="4">
    <source>
        <dbReference type="PROSITE-ProRule" id="PRU00146"/>
    </source>
</evidence>
<dbReference type="PANTHER" id="PTHR11505">
    <property type="entry name" value="L1 TRANSPOSABLE ELEMENT-RELATED"/>
    <property type="match status" value="1"/>
</dbReference>
<keyword evidence="1" id="KW-0479">Metal-binding</keyword>
<dbReference type="PROSITE" id="PS50016">
    <property type="entry name" value="ZF_PHD_2"/>
    <property type="match status" value="1"/>
</dbReference>
<dbReference type="Proteomes" id="UP000653454">
    <property type="component" value="Unassembled WGS sequence"/>
</dbReference>
<dbReference type="InterPro" id="IPR004244">
    <property type="entry name" value="Transposase_22"/>
</dbReference>
<evidence type="ECO:0000256" key="2">
    <source>
        <dbReference type="ARBA" id="ARBA00022771"/>
    </source>
</evidence>
<dbReference type="SMART" id="SM00249">
    <property type="entry name" value="PHD"/>
    <property type="match status" value="1"/>
</dbReference>
<keyword evidence="8" id="KW-1185">Reference proteome</keyword>
<sequence length="336" mass="37662">MAKCAACTTLVTKKKPGLQCSKCKKWLHGTCAAISTDQLNALFLTESVEWMCKACTGKARPARLSCILPDAEEDDGVTDTEDASADKMTKVSLTNIKREIQLTIRDEVKREIQAVFREEMQRTMQYLSDKIDDYEKCQKESKERISNLEKNVHNLTNTCVHLQKYNGALEQKIMDMEQSTRKLNLEIVGIEVLPDENPKIIIEKLGDLMKVSSKEIESATRGAPRSNAKPAPITVKFSSSGAAARDAWLKQRRAARAVTSDMLTGGSQTSAVYVNEDLIPETRELFWRTRAELRDVCKYIWLSDGKVLVKQTDGAKASRIKCVNDIGDIKKVIVNK</sequence>
<dbReference type="InterPro" id="IPR057251">
    <property type="entry name" value="FP_C"/>
</dbReference>
<feature type="domain" description="PHD-type" evidence="6">
    <location>
        <begin position="1"/>
        <end position="58"/>
    </location>
</feature>
<comment type="caution">
    <text evidence="7">The sequence shown here is derived from an EMBL/GenBank/DDBJ whole genome shotgun (WGS) entry which is preliminary data.</text>
</comment>
<dbReference type="PROSITE" id="PS01359">
    <property type="entry name" value="ZF_PHD_1"/>
    <property type="match status" value="1"/>
</dbReference>
<dbReference type="Gene3D" id="6.10.250.1080">
    <property type="match status" value="1"/>
</dbReference>
<dbReference type="GO" id="GO:0008270">
    <property type="term" value="F:zinc ion binding"/>
    <property type="evidence" value="ECO:0007669"/>
    <property type="project" value="UniProtKB-KW"/>
</dbReference>
<evidence type="ECO:0000259" key="6">
    <source>
        <dbReference type="PROSITE" id="PS50016"/>
    </source>
</evidence>
<protein>
    <submittedName>
        <fullName evidence="7">(diamondback moth) hypothetical protein</fullName>
    </submittedName>
</protein>
<accession>A0A8S4FV83</accession>